<name>A0A239DU20_9ACTN</name>
<dbReference type="EMBL" id="FZOF01000005">
    <property type="protein sequence ID" value="SNS35222.1"/>
    <property type="molecule type" value="Genomic_DNA"/>
</dbReference>
<feature type="compositionally biased region" description="Pro residues" evidence="1">
    <location>
        <begin position="191"/>
        <end position="205"/>
    </location>
</feature>
<feature type="region of interest" description="Disordered" evidence="1">
    <location>
        <begin position="176"/>
        <end position="205"/>
    </location>
</feature>
<accession>A0A239DU20</accession>
<dbReference type="RefSeq" id="WP_089223709.1">
    <property type="nucleotide sequence ID" value="NZ_FZOF01000005.1"/>
</dbReference>
<organism evidence="2 3">
    <name type="scientific">Actinacidiphila glaucinigra</name>
    <dbReference type="NCBI Taxonomy" id="235986"/>
    <lineage>
        <taxon>Bacteria</taxon>
        <taxon>Bacillati</taxon>
        <taxon>Actinomycetota</taxon>
        <taxon>Actinomycetes</taxon>
        <taxon>Kitasatosporales</taxon>
        <taxon>Streptomycetaceae</taxon>
        <taxon>Actinacidiphila</taxon>
    </lineage>
</organism>
<evidence type="ECO:0000313" key="3">
    <source>
        <dbReference type="Proteomes" id="UP000198280"/>
    </source>
</evidence>
<feature type="compositionally biased region" description="Low complexity" evidence="1">
    <location>
        <begin position="444"/>
        <end position="459"/>
    </location>
</feature>
<feature type="region of interest" description="Disordered" evidence="1">
    <location>
        <begin position="444"/>
        <end position="475"/>
    </location>
</feature>
<dbReference type="AlphaFoldDB" id="A0A239DU20"/>
<evidence type="ECO:0000256" key="1">
    <source>
        <dbReference type="SAM" id="MobiDB-lite"/>
    </source>
</evidence>
<sequence>MLTQTANEDSRLSFWLRVREFAVPPSMVETATARRRTGDWAGACAAAGIDVDLDLRSLARTHGRELAARVRADLRQMAPDLLRWHMPRVAPDGLLRPALTITLARYGASGTEGGDRVHLVVRTPPAWADGGQRFSLALWDPAHPGAGARHHPHHRPHRRFRLDLHRHLWDARRTGELPFRAGTGGRRPDDPPLLPDLEPPGPLPPHQRCAVDRWEDEARMVLRAEGRTSGSVTVRLGSRHRLIVDVTGGDDGAGAPAARITQATGAGGGNWPLPVLPDAATWVPPDVELLAAGLIGADGLHPLVAAALVPGHPPSGPLPPRGGPGRPRVVECRGASHRIGLVDGVLTALDHDPDEIRREELLVALTGTPLPCLRAIDRAHRRPESLADVRARLDHGDIAGALAVVEGLLGPGAVLRDGPLRDELEAAAQRRIAYGLFRAGLAGPAPGRVPPRAYSPALRTRPRRGRPDPRYRTAR</sequence>
<gene>
    <name evidence="2" type="ORF">SAMN05216252_105132</name>
</gene>
<proteinExistence type="predicted"/>
<keyword evidence="3" id="KW-1185">Reference proteome</keyword>
<feature type="compositionally biased region" description="Basic and acidic residues" evidence="1">
    <location>
        <begin position="465"/>
        <end position="475"/>
    </location>
</feature>
<dbReference type="OrthoDB" id="3276909at2"/>
<evidence type="ECO:0000313" key="2">
    <source>
        <dbReference type="EMBL" id="SNS35222.1"/>
    </source>
</evidence>
<reference evidence="2 3" key="1">
    <citation type="submission" date="2017-06" db="EMBL/GenBank/DDBJ databases">
        <authorList>
            <person name="Kim H.J."/>
            <person name="Triplett B.A."/>
        </authorList>
    </citation>
    <scope>NUCLEOTIDE SEQUENCE [LARGE SCALE GENOMIC DNA]</scope>
    <source>
        <strain evidence="2 3">CGMCC 4.1858</strain>
    </source>
</reference>
<dbReference type="Proteomes" id="UP000198280">
    <property type="component" value="Unassembled WGS sequence"/>
</dbReference>
<protein>
    <submittedName>
        <fullName evidence="2">Uncharacterized protein</fullName>
    </submittedName>
</protein>